<comment type="caution">
    <text evidence="1">The sequence shown here is derived from an EMBL/GenBank/DDBJ whole genome shotgun (WGS) entry which is preliminary data.</text>
</comment>
<sequence length="154" mass="16717">MLGFPAVTQAFFIICGSCKDDPFCTYQGDFMQANCDSLKLAQKKQEEAALKAEEAAEVKKEEKVKLTVKMSLQEMRVERSVSPLPKSGIIDLTVDYDSSAGSMTEGETATNGSGVATPKVAYDGYPIPTRGGTKRKSEALLDVGRRASKARFSY</sequence>
<organism evidence="1 2">
    <name type="scientific">Coniosporium uncinatum</name>
    <dbReference type="NCBI Taxonomy" id="93489"/>
    <lineage>
        <taxon>Eukaryota</taxon>
        <taxon>Fungi</taxon>
        <taxon>Dikarya</taxon>
        <taxon>Ascomycota</taxon>
        <taxon>Pezizomycotina</taxon>
        <taxon>Dothideomycetes</taxon>
        <taxon>Dothideomycetes incertae sedis</taxon>
        <taxon>Coniosporium</taxon>
    </lineage>
</organism>
<accession>A0ACC3CXC0</accession>
<gene>
    <name evidence="1" type="ORF">LTS18_012519</name>
</gene>
<name>A0ACC3CXC0_9PEZI</name>
<protein>
    <submittedName>
        <fullName evidence="1">Uncharacterized protein</fullName>
    </submittedName>
</protein>
<dbReference type="EMBL" id="JAWDJW010010089">
    <property type="protein sequence ID" value="KAK3050942.1"/>
    <property type="molecule type" value="Genomic_DNA"/>
</dbReference>
<proteinExistence type="predicted"/>
<evidence type="ECO:0000313" key="1">
    <source>
        <dbReference type="EMBL" id="KAK3050942.1"/>
    </source>
</evidence>
<evidence type="ECO:0000313" key="2">
    <source>
        <dbReference type="Proteomes" id="UP001186974"/>
    </source>
</evidence>
<reference evidence="1" key="1">
    <citation type="submission" date="2024-09" db="EMBL/GenBank/DDBJ databases">
        <title>Black Yeasts Isolated from many extreme environments.</title>
        <authorList>
            <person name="Coleine C."/>
            <person name="Stajich J.E."/>
            <person name="Selbmann L."/>
        </authorList>
    </citation>
    <scope>NUCLEOTIDE SEQUENCE</scope>
    <source>
        <strain evidence="1">CCFEE 5737</strain>
    </source>
</reference>
<keyword evidence="2" id="KW-1185">Reference proteome</keyword>
<dbReference type="Proteomes" id="UP001186974">
    <property type="component" value="Unassembled WGS sequence"/>
</dbReference>